<accession>A0AAX4RCB8</accession>
<name>A0AAX4RCB8_9CAUD</name>
<evidence type="ECO:0000313" key="2">
    <source>
        <dbReference type="Proteomes" id="UP001494874"/>
    </source>
</evidence>
<evidence type="ECO:0000313" key="1">
    <source>
        <dbReference type="EMBL" id="XAO35603.1"/>
    </source>
</evidence>
<protein>
    <recommendedName>
        <fullName evidence="3">Head-to-tail stopper</fullName>
    </recommendedName>
</protein>
<proteinExistence type="predicted"/>
<reference evidence="1 2" key="1">
    <citation type="submission" date="2024-03" db="EMBL/GenBank/DDBJ databases">
        <authorList>
            <person name="Shriver K.J."/>
            <person name="Jarquin D.M."/>
            <person name="Bolanos-Abarca L."/>
            <person name="Cohen Z.M."/>
            <person name="Hayes E."/>
            <person name="Mustafa Y."/>
            <person name="Pacheco-Mendoza M."/>
            <person name="Broussard A.C."/>
            <person name="Fogarty M.P."/>
            <person name="Ko C."/>
            <person name="Russell D.A."/>
            <person name="Jacobs-Sera D."/>
            <person name="Hatfull G.F."/>
        </authorList>
    </citation>
    <scope>NUCLEOTIDE SEQUENCE [LARGE SCALE GENOMIC DNA]</scope>
</reference>
<evidence type="ECO:0008006" key="3">
    <source>
        <dbReference type="Google" id="ProtNLM"/>
    </source>
</evidence>
<gene>
    <name evidence="1" type="primary">169</name>
    <name evidence="1" type="ORF">SEA_MORGANA_169</name>
</gene>
<dbReference type="Proteomes" id="UP001494874">
    <property type="component" value="Segment"/>
</dbReference>
<sequence>MPEQRWPAWCRPGKFGPLDVNLDQRMARMYGATTPCEVVVDPAGDYLGWIDAADERTGRPAGTSPVMIHHKQIFEIQFPAGSAASVAKGHGEVVRLRIEVDQ</sequence>
<keyword evidence="2" id="KW-1185">Reference proteome</keyword>
<organism evidence="1 2">
    <name type="scientific">Gordonia phage Morgana</name>
    <dbReference type="NCBI Taxonomy" id="3137292"/>
    <lineage>
        <taxon>Viruses</taxon>
        <taxon>Duplodnaviria</taxon>
        <taxon>Heunggongvirae</taxon>
        <taxon>Uroviricota</taxon>
        <taxon>Caudoviricetes</taxon>
        <taxon>Kruegerviridae</taxon>
        <taxon>Cafassovirus</taxon>
        <taxon>Cafassovirus morgana</taxon>
    </lineage>
</organism>
<dbReference type="EMBL" id="PP537962">
    <property type="protein sequence ID" value="XAO35603.1"/>
    <property type="molecule type" value="Genomic_DNA"/>
</dbReference>